<accession>A0A0R1JS45</accession>
<gene>
    <name evidence="1" type="ORF">FD02_GL000258</name>
</gene>
<sequence>MYLYLLHWVSTPQTTMLYGSTLTHAPDGTVSFSNRRQTPGAVIHTWENLPVGALHKPHPTLPLLQRGHTYGYQLNAAVHPVGTTGVNIQFLDAAGATVGEVLQPERKGEFTFPENAADYRIELLNMNNERLNFRSLYLAESPTLAKLMVTEATDLNLVHAHDGDQHSAAVDVVAMRRRAIAEPLWLSGQADQYFLRFTHAQLSDPEWLELYAEKLGKHLHKKFGRRQVDLTLRAETAEAEGAIEAIAKVLG</sequence>
<evidence type="ECO:0000313" key="1">
    <source>
        <dbReference type="EMBL" id="KRK71073.1"/>
    </source>
</evidence>
<dbReference type="OrthoDB" id="2042927at2"/>
<comment type="caution">
    <text evidence="1">The sequence shown here is derived from an EMBL/GenBank/DDBJ whole genome shotgun (WGS) entry which is preliminary data.</text>
</comment>
<keyword evidence="2" id="KW-1185">Reference proteome</keyword>
<dbReference type="PATRIC" id="fig|1291734.4.peg.266"/>
<dbReference type="Pfam" id="PF15432">
    <property type="entry name" value="Sec-ASP3"/>
    <property type="match status" value="1"/>
</dbReference>
<proteinExistence type="predicted"/>
<organism evidence="1 2">
    <name type="scientific">Lacticaseibacillus nasuensis JCM 17158</name>
    <dbReference type="NCBI Taxonomy" id="1291734"/>
    <lineage>
        <taxon>Bacteria</taxon>
        <taxon>Bacillati</taxon>
        <taxon>Bacillota</taxon>
        <taxon>Bacilli</taxon>
        <taxon>Lactobacillales</taxon>
        <taxon>Lactobacillaceae</taxon>
        <taxon>Lacticaseibacillus</taxon>
    </lineage>
</organism>
<dbReference type="Proteomes" id="UP000051804">
    <property type="component" value="Unassembled WGS sequence"/>
</dbReference>
<protein>
    <submittedName>
        <fullName evidence="1">Uncharacterized protein</fullName>
    </submittedName>
</protein>
<dbReference type="STRING" id="1291734.FD02_GL000258"/>
<dbReference type="InterPro" id="IPR022259">
    <property type="entry name" value="Acessory_Sec_prot_Asp3"/>
</dbReference>
<dbReference type="EMBL" id="AZDJ01000030">
    <property type="protein sequence ID" value="KRK71073.1"/>
    <property type="molecule type" value="Genomic_DNA"/>
</dbReference>
<dbReference type="NCBIfam" id="TIGR03711">
    <property type="entry name" value="acc_sec_asp3"/>
    <property type="match status" value="1"/>
</dbReference>
<dbReference type="RefSeq" id="WP_056951781.1">
    <property type="nucleotide sequence ID" value="NZ_AZDJ01000030.1"/>
</dbReference>
<name>A0A0R1JS45_9LACO</name>
<dbReference type="GO" id="GO:0015031">
    <property type="term" value="P:protein transport"/>
    <property type="evidence" value="ECO:0007669"/>
    <property type="project" value="InterPro"/>
</dbReference>
<evidence type="ECO:0000313" key="2">
    <source>
        <dbReference type="Proteomes" id="UP000051804"/>
    </source>
</evidence>
<dbReference type="AlphaFoldDB" id="A0A0R1JS45"/>
<reference evidence="1 2" key="1">
    <citation type="journal article" date="2015" name="Genome Announc.">
        <title>Expanding the biotechnology potential of lactobacilli through comparative genomics of 213 strains and associated genera.</title>
        <authorList>
            <person name="Sun Z."/>
            <person name="Harris H.M."/>
            <person name="McCann A."/>
            <person name="Guo C."/>
            <person name="Argimon S."/>
            <person name="Zhang W."/>
            <person name="Yang X."/>
            <person name="Jeffery I.B."/>
            <person name="Cooney J.C."/>
            <person name="Kagawa T.F."/>
            <person name="Liu W."/>
            <person name="Song Y."/>
            <person name="Salvetti E."/>
            <person name="Wrobel A."/>
            <person name="Rasinkangas P."/>
            <person name="Parkhill J."/>
            <person name="Rea M.C."/>
            <person name="O'Sullivan O."/>
            <person name="Ritari J."/>
            <person name="Douillard F.P."/>
            <person name="Paul Ross R."/>
            <person name="Yang R."/>
            <person name="Briner A.E."/>
            <person name="Felis G.E."/>
            <person name="de Vos W.M."/>
            <person name="Barrangou R."/>
            <person name="Klaenhammer T.R."/>
            <person name="Caufield P.W."/>
            <person name="Cui Y."/>
            <person name="Zhang H."/>
            <person name="O'Toole P.W."/>
        </authorList>
    </citation>
    <scope>NUCLEOTIDE SEQUENCE [LARGE SCALE GENOMIC DNA]</scope>
    <source>
        <strain evidence="1 2">JCM 17158</strain>
    </source>
</reference>